<evidence type="ECO:0000256" key="7">
    <source>
        <dbReference type="ARBA" id="ARBA00023077"/>
    </source>
</evidence>
<dbReference type="InterPro" id="IPR036942">
    <property type="entry name" value="Beta-barrel_TonB_sf"/>
</dbReference>
<evidence type="ECO:0000256" key="3">
    <source>
        <dbReference type="ARBA" id="ARBA00022452"/>
    </source>
</evidence>
<evidence type="ECO:0000259" key="14">
    <source>
        <dbReference type="Pfam" id="PF07715"/>
    </source>
</evidence>
<comment type="similarity">
    <text evidence="10 11">Belongs to the TonB-dependent receptor family.</text>
</comment>
<dbReference type="InterPro" id="IPR037066">
    <property type="entry name" value="Plug_dom_sf"/>
</dbReference>
<dbReference type="PROSITE" id="PS52016">
    <property type="entry name" value="TONB_DEPENDENT_REC_3"/>
    <property type="match status" value="1"/>
</dbReference>
<keyword evidence="8 10" id="KW-0472">Membrane</keyword>
<dbReference type="PANTHER" id="PTHR30069:SF53">
    <property type="entry name" value="COLICIN I RECEPTOR-RELATED"/>
    <property type="match status" value="1"/>
</dbReference>
<evidence type="ECO:0000256" key="11">
    <source>
        <dbReference type="RuleBase" id="RU003357"/>
    </source>
</evidence>
<dbReference type="Gene3D" id="2.170.130.10">
    <property type="entry name" value="TonB-dependent receptor, plug domain"/>
    <property type="match status" value="1"/>
</dbReference>
<keyword evidence="6" id="KW-0406">Ion transport</keyword>
<evidence type="ECO:0000256" key="12">
    <source>
        <dbReference type="SAM" id="MobiDB-lite"/>
    </source>
</evidence>
<dbReference type="PANTHER" id="PTHR30069">
    <property type="entry name" value="TONB-DEPENDENT OUTER MEMBRANE RECEPTOR"/>
    <property type="match status" value="1"/>
</dbReference>
<feature type="domain" description="TonB-dependent receptor plug" evidence="14">
    <location>
        <begin position="119"/>
        <end position="232"/>
    </location>
</feature>
<evidence type="ECO:0000313" key="16">
    <source>
        <dbReference type="Proteomes" id="UP000198717"/>
    </source>
</evidence>
<evidence type="ECO:0000256" key="5">
    <source>
        <dbReference type="ARBA" id="ARBA00022729"/>
    </source>
</evidence>
<evidence type="ECO:0000256" key="2">
    <source>
        <dbReference type="ARBA" id="ARBA00022448"/>
    </source>
</evidence>
<accession>A0ABY0MMM2</accession>
<comment type="caution">
    <text evidence="15">The sequence shown here is derived from an EMBL/GenBank/DDBJ whole genome shotgun (WGS) entry which is preliminary data.</text>
</comment>
<organism evidence="15 16">
    <name type="scientific">Myxococcus virescens</name>
    <dbReference type="NCBI Taxonomy" id="83456"/>
    <lineage>
        <taxon>Bacteria</taxon>
        <taxon>Pseudomonadati</taxon>
        <taxon>Myxococcota</taxon>
        <taxon>Myxococcia</taxon>
        <taxon>Myxococcales</taxon>
        <taxon>Cystobacterineae</taxon>
        <taxon>Myxococcaceae</taxon>
        <taxon>Myxococcus</taxon>
    </lineage>
</organism>
<keyword evidence="15" id="KW-0675">Receptor</keyword>
<dbReference type="Gene3D" id="2.40.170.20">
    <property type="entry name" value="TonB-dependent receptor, beta-barrel domain"/>
    <property type="match status" value="1"/>
</dbReference>
<keyword evidence="2 10" id="KW-0813">Transport</keyword>
<keyword evidence="4 10" id="KW-0812">Transmembrane</keyword>
<dbReference type="Proteomes" id="UP000198717">
    <property type="component" value="Unassembled WGS sequence"/>
</dbReference>
<feature type="region of interest" description="Disordered" evidence="12">
    <location>
        <begin position="75"/>
        <end position="122"/>
    </location>
</feature>
<reference evidence="15 16" key="1">
    <citation type="submission" date="2016-10" db="EMBL/GenBank/DDBJ databases">
        <authorList>
            <person name="Varghese N."/>
            <person name="Submissions S."/>
        </authorList>
    </citation>
    <scope>NUCLEOTIDE SEQUENCE [LARGE SCALE GENOMIC DNA]</scope>
    <source>
        <strain evidence="15 16">DSM 2260</strain>
    </source>
</reference>
<dbReference type="RefSeq" id="WP_090488006.1">
    <property type="nucleotide sequence ID" value="NZ_BJVY01000049.1"/>
</dbReference>
<evidence type="ECO:0000259" key="13">
    <source>
        <dbReference type="Pfam" id="PF00593"/>
    </source>
</evidence>
<dbReference type="InterPro" id="IPR039426">
    <property type="entry name" value="TonB-dep_rcpt-like"/>
</dbReference>
<feature type="domain" description="TonB-dependent receptor-like beta-barrel" evidence="13">
    <location>
        <begin position="325"/>
        <end position="732"/>
    </location>
</feature>
<proteinExistence type="inferred from homology"/>
<gene>
    <name evidence="15" type="ORF">SAMN04488504_102386</name>
</gene>
<evidence type="ECO:0000256" key="1">
    <source>
        <dbReference type="ARBA" id="ARBA00004571"/>
    </source>
</evidence>
<name>A0ABY0MMM2_9BACT</name>
<keyword evidence="3 10" id="KW-1134">Transmembrane beta strand</keyword>
<comment type="subcellular location">
    <subcellularLocation>
        <location evidence="1 10">Cell outer membrane</location>
        <topology evidence="1 10">Multi-pass membrane protein</topology>
    </subcellularLocation>
</comment>
<keyword evidence="16" id="KW-1185">Reference proteome</keyword>
<keyword evidence="7 11" id="KW-0798">TonB box</keyword>
<dbReference type="SUPFAM" id="SSF56935">
    <property type="entry name" value="Porins"/>
    <property type="match status" value="1"/>
</dbReference>
<dbReference type="Pfam" id="PF07715">
    <property type="entry name" value="Plug"/>
    <property type="match status" value="1"/>
</dbReference>
<evidence type="ECO:0000256" key="6">
    <source>
        <dbReference type="ARBA" id="ARBA00023065"/>
    </source>
</evidence>
<evidence type="ECO:0000256" key="10">
    <source>
        <dbReference type="PROSITE-ProRule" id="PRU01360"/>
    </source>
</evidence>
<sequence length="763" mass="82240">MTQPGLERAFSIGRTVATFCGAIRPTTWNRGVGLLERASMPDLLVTHRSPHVRRIRVLAPLLWALASSTVMAAPAPEAQEVPDTNGQPPTDAPTRERTEAEDADAGRTVVTGSRRPRPARDVPATITVLPRPEIDRSPTLTQDSLVRTVPSAATFRRTPSLVSDPTAQGLNLRGLAPSGVARSLVLLDGIPVNDPFGGWIFWRSLPRLGLERIEVVPSGGSALYGSGALGGVVQLVSRDITGTQLDADATYGNAHTGMLAARGVQMWGPVRASLEAELLDSDGYPIVSAAQRGAIDADTPSSHAVLNGRVEVDATDALTLSARAGLFREDQNGGTRLTTARVELAHFGAGARLRTADGGTFTLDLFGRVQRFEQDRARIPQDRSSEALAASQDVPANDQGASLVWTGPSWTALGTHVLTAGLDARRMTGTSREQLFPPAPSETALRLRDTGGTQLSGGVFIEDLYTPSPALELSAALRMDVWRNQDGEQRLERANGAVATTRFDDRTEQQLSPRLGLRVRPLEGLTLRASAYRAFRAPTLNELYRPFQVGTLLTAANAHLGAERLWGAEAGVEAESSSRGLTTRVTGFWNVLDDPITNVTLEQPLPDGSTRQRENLGQARVRGVEASVDWRLARQWTALLAYTFVDPVVTRSPGQPGLVGKQLAQDPRHRGTAILTFHDPDIVTATVQLRVTGAQFEDDLNERPMGGYAVVDVSASRRLFWKLHVFGAVENLFDREYLAGRAGVDTLGPPLLARIGLRLRDAP</sequence>
<dbReference type="Pfam" id="PF00593">
    <property type="entry name" value="TonB_dep_Rec_b-barrel"/>
    <property type="match status" value="1"/>
</dbReference>
<evidence type="ECO:0000313" key="15">
    <source>
        <dbReference type="EMBL" id="SDD71395.1"/>
    </source>
</evidence>
<protein>
    <submittedName>
        <fullName evidence="15">Outer membrane cobalamin receptor protein</fullName>
    </submittedName>
</protein>
<evidence type="ECO:0000256" key="4">
    <source>
        <dbReference type="ARBA" id="ARBA00022692"/>
    </source>
</evidence>
<evidence type="ECO:0000256" key="9">
    <source>
        <dbReference type="ARBA" id="ARBA00023237"/>
    </source>
</evidence>
<keyword evidence="9 10" id="KW-0998">Cell outer membrane</keyword>
<dbReference type="InterPro" id="IPR000531">
    <property type="entry name" value="Beta-barrel_TonB"/>
</dbReference>
<keyword evidence="5" id="KW-0732">Signal</keyword>
<dbReference type="InterPro" id="IPR012910">
    <property type="entry name" value="Plug_dom"/>
</dbReference>
<dbReference type="EMBL" id="FNAJ01000002">
    <property type="protein sequence ID" value="SDD71395.1"/>
    <property type="molecule type" value="Genomic_DNA"/>
</dbReference>
<evidence type="ECO:0000256" key="8">
    <source>
        <dbReference type="ARBA" id="ARBA00023136"/>
    </source>
</evidence>
<dbReference type="CDD" id="cd01347">
    <property type="entry name" value="ligand_gated_channel"/>
    <property type="match status" value="1"/>
</dbReference>